<name>A0A0H2SPS8_9AGAM</name>
<evidence type="ECO:0000256" key="12">
    <source>
        <dbReference type="ARBA" id="ARBA00023136"/>
    </source>
</evidence>
<evidence type="ECO:0000256" key="13">
    <source>
        <dbReference type="PIRSR" id="PIRSR602401-1"/>
    </source>
</evidence>
<dbReference type="GO" id="GO:0005506">
    <property type="term" value="F:iron ion binding"/>
    <property type="evidence" value="ECO:0007669"/>
    <property type="project" value="InterPro"/>
</dbReference>
<dbReference type="PRINTS" id="PR00385">
    <property type="entry name" value="P450"/>
</dbReference>
<dbReference type="GO" id="GO:0020037">
    <property type="term" value="F:heme binding"/>
    <property type="evidence" value="ECO:0007669"/>
    <property type="project" value="InterPro"/>
</dbReference>
<evidence type="ECO:0000256" key="3">
    <source>
        <dbReference type="ARBA" id="ARBA00005179"/>
    </source>
</evidence>
<protein>
    <submittedName>
        <fullName evidence="16">Cytochrome P450</fullName>
    </submittedName>
</protein>
<evidence type="ECO:0000256" key="5">
    <source>
        <dbReference type="ARBA" id="ARBA00022617"/>
    </source>
</evidence>
<dbReference type="GO" id="GO:0004497">
    <property type="term" value="F:monooxygenase activity"/>
    <property type="evidence" value="ECO:0007669"/>
    <property type="project" value="UniProtKB-KW"/>
</dbReference>
<comment type="similarity">
    <text evidence="4 14">Belongs to the cytochrome P450 family.</text>
</comment>
<feature type="binding site" description="axial binding residue" evidence="13">
    <location>
        <position position="442"/>
    </location>
    <ligand>
        <name>heme</name>
        <dbReference type="ChEBI" id="CHEBI:30413"/>
    </ligand>
    <ligandPart>
        <name>Fe</name>
        <dbReference type="ChEBI" id="CHEBI:18248"/>
    </ligandPart>
</feature>
<dbReference type="InterPro" id="IPR002401">
    <property type="entry name" value="Cyt_P450_E_grp-I"/>
</dbReference>
<evidence type="ECO:0000256" key="8">
    <source>
        <dbReference type="ARBA" id="ARBA00022989"/>
    </source>
</evidence>
<keyword evidence="9 14" id="KW-0560">Oxidoreductase</keyword>
<feature type="transmembrane region" description="Helical" evidence="15">
    <location>
        <begin position="6"/>
        <end position="23"/>
    </location>
</feature>
<accession>A0A0H2SPS8</accession>
<evidence type="ECO:0000256" key="7">
    <source>
        <dbReference type="ARBA" id="ARBA00022723"/>
    </source>
</evidence>
<dbReference type="InParanoid" id="A0A0H2SPS8"/>
<dbReference type="PROSITE" id="PS00086">
    <property type="entry name" value="CYTOCHROME_P450"/>
    <property type="match status" value="1"/>
</dbReference>
<evidence type="ECO:0000256" key="15">
    <source>
        <dbReference type="SAM" id="Phobius"/>
    </source>
</evidence>
<evidence type="ECO:0000256" key="9">
    <source>
        <dbReference type="ARBA" id="ARBA00023002"/>
    </source>
</evidence>
<keyword evidence="11 14" id="KW-0503">Monooxygenase</keyword>
<gene>
    <name evidence="16" type="ORF">SCHPADRAFT_818749</name>
</gene>
<keyword evidence="8 15" id="KW-1133">Transmembrane helix</keyword>
<reference evidence="16 17" key="1">
    <citation type="submission" date="2015-04" db="EMBL/GenBank/DDBJ databases">
        <title>Complete genome sequence of Schizopora paradoxa KUC8140, a cosmopolitan wood degrader in East Asia.</title>
        <authorList>
            <consortium name="DOE Joint Genome Institute"/>
            <person name="Min B."/>
            <person name="Park H."/>
            <person name="Jang Y."/>
            <person name="Kim J.-J."/>
            <person name="Kim K.H."/>
            <person name="Pangilinan J."/>
            <person name="Lipzen A."/>
            <person name="Riley R."/>
            <person name="Grigoriev I.V."/>
            <person name="Spatafora J.W."/>
            <person name="Choi I.-G."/>
        </authorList>
    </citation>
    <scope>NUCLEOTIDE SEQUENCE [LARGE SCALE GENOMIC DNA]</scope>
    <source>
        <strain evidence="16 17">KUC8140</strain>
    </source>
</reference>
<dbReference type="InterPro" id="IPR001128">
    <property type="entry name" value="Cyt_P450"/>
</dbReference>
<evidence type="ECO:0000256" key="1">
    <source>
        <dbReference type="ARBA" id="ARBA00001971"/>
    </source>
</evidence>
<evidence type="ECO:0000256" key="4">
    <source>
        <dbReference type="ARBA" id="ARBA00010617"/>
    </source>
</evidence>
<keyword evidence="12 15" id="KW-0472">Membrane</keyword>
<dbReference type="CDD" id="cd11065">
    <property type="entry name" value="CYP64-like"/>
    <property type="match status" value="1"/>
</dbReference>
<keyword evidence="5 13" id="KW-0349">Heme</keyword>
<dbReference type="PRINTS" id="PR00463">
    <property type="entry name" value="EP450I"/>
</dbReference>
<organism evidence="16 17">
    <name type="scientific">Schizopora paradoxa</name>
    <dbReference type="NCBI Taxonomy" id="27342"/>
    <lineage>
        <taxon>Eukaryota</taxon>
        <taxon>Fungi</taxon>
        <taxon>Dikarya</taxon>
        <taxon>Basidiomycota</taxon>
        <taxon>Agaricomycotina</taxon>
        <taxon>Agaricomycetes</taxon>
        <taxon>Hymenochaetales</taxon>
        <taxon>Schizoporaceae</taxon>
        <taxon>Schizopora</taxon>
    </lineage>
</organism>
<evidence type="ECO:0000313" key="17">
    <source>
        <dbReference type="Proteomes" id="UP000053477"/>
    </source>
</evidence>
<comment type="cofactor">
    <cofactor evidence="1 13">
        <name>heme</name>
        <dbReference type="ChEBI" id="CHEBI:30413"/>
    </cofactor>
</comment>
<dbReference type="InterPro" id="IPR050364">
    <property type="entry name" value="Cytochrome_P450_fung"/>
</dbReference>
<dbReference type="AlphaFoldDB" id="A0A0H2SPS8"/>
<evidence type="ECO:0000256" key="11">
    <source>
        <dbReference type="ARBA" id="ARBA00023033"/>
    </source>
</evidence>
<dbReference type="STRING" id="27342.A0A0H2SPS8"/>
<dbReference type="GO" id="GO:0016020">
    <property type="term" value="C:membrane"/>
    <property type="evidence" value="ECO:0007669"/>
    <property type="project" value="UniProtKB-SubCell"/>
</dbReference>
<dbReference type="GO" id="GO:0016705">
    <property type="term" value="F:oxidoreductase activity, acting on paired donors, with incorporation or reduction of molecular oxygen"/>
    <property type="evidence" value="ECO:0007669"/>
    <property type="project" value="InterPro"/>
</dbReference>
<sequence>MVNRFAPLAALAAIIALIVLLYRRLQKDAHGKKPPGPPPTFLVGHTFQIPTTRPWFYFQRLGDLYGPMIHLSLGGDDVLVLNDAKDANELLNHRSSNYSSRKPLVYAGRYQSQEKRLVLLRYGEEMRKQRAAFHHIMQAPALKLYQAAQERESIRLLQNVLVMPSETQLHAKLYAASLVYTLAYGKDLNKEGLKELFAILDVVEGFIRDCMPGAHLVDTFPTLDLLPDFMSPWRKEARKKHEYEMNLYGRLFLEVTKKYEISGGTTSECFSSRLWEERKNHSLDFKSMTYIVGTVLEAGTDSTAASLIWFIMAVILHPEALEKAQKELDSVVGADGSTIPGFANMDELPYCFALVKEVFRWNPPAPIGFHHLSDEDDTYNEYMIKGKTIVIPNIYAMHRNEAEFPEASKFKPERFLKDLVHPLTPAAIAEGHYAFGFGRRICPGKVFGAQALWIAIVRLIWAFNFTHALDKNGNTIPIDVEGSTSGIISKPEPFAFKAIPRTPTHAQTIKKEWSEAWIL</sequence>
<evidence type="ECO:0000256" key="10">
    <source>
        <dbReference type="ARBA" id="ARBA00023004"/>
    </source>
</evidence>
<comment type="subcellular location">
    <subcellularLocation>
        <location evidence="2">Membrane</location>
    </subcellularLocation>
</comment>
<dbReference type="Proteomes" id="UP000053477">
    <property type="component" value="Unassembled WGS sequence"/>
</dbReference>
<evidence type="ECO:0000256" key="2">
    <source>
        <dbReference type="ARBA" id="ARBA00004370"/>
    </source>
</evidence>
<keyword evidence="7 13" id="KW-0479">Metal-binding</keyword>
<dbReference type="EMBL" id="KQ085889">
    <property type="protein sequence ID" value="KLO19076.1"/>
    <property type="molecule type" value="Genomic_DNA"/>
</dbReference>
<dbReference type="PANTHER" id="PTHR46300:SF2">
    <property type="entry name" value="CYTOCHROME P450 MONOOXYGENASE ALNH-RELATED"/>
    <property type="match status" value="1"/>
</dbReference>
<dbReference type="InterPro" id="IPR017972">
    <property type="entry name" value="Cyt_P450_CS"/>
</dbReference>
<proteinExistence type="inferred from homology"/>
<dbReference type="Gene3D" id="1.10.630.10">
    <property type="entry name" value="Cytochrome P450"/>
    <property type="match status" value="1"/>
</dbReference>
<dbReference type="OrthoDB" id="2789670at2759"/>
<keyword evidence="6 15" id="KW-0812">Transmembrane</keyword>
<dbReference type="InterPro" id="IPR036396">
    <property type="entry name" value="Cyt_P450_sf"/>
</dbReference>
<evidence type="ECO:0000256" key="6">
    <source>
        <dbReference type="ARBA" id="ARBA00022692"/>
    </source>
</evidence>
<dbReference type="SUPFAM" id="SSF48264">
    <property type="entry name" value="Cytochrome P450"/>
    <property type="match status" value="1"/>
</dbReference>
<evidence type="ECO:0000256" key="14">
    <source>
        <dbReference type="RuleBase" id="RU000461"/>
    </source>
</evidence>
<keyword evidence="17" id="KW-1185">Reference proteome</keyword>
<dbReference type="PANTHER" id="PTHR46300">
    <property type="entry name" value="P450, PUTATIVE (EUROFUNG)-RELATED-RELATED"/>
    <property type="match status" value="1"/>
</dbReference>
<evidence type="ECO:0000313" key="16">
    <source>
        <dbReference type="EMBL" id="KLO19076.1"/>
    </source>
</evidence>
<comment type="pathway">
    <text evidence="3">Secondary metabolite biosynthesis.</text>
</comment>
<dbReference type="Pfam" id="PF00067">
    <property type="entry name" value="p450"/>
    <property type="match status" value="1"/>
</dbReference>
<keyword evidence="10 13" id="KW-0408">Iron</keyword>